<dbReference type="GO" id="GO:0043248">
    <property type="term" value="P:proteasome assembly"/>
    <property type="evidence" value="ECO:0007669"/>
    <property type="project" value="InterPro"/>
</dbReference>
<reference evidence="3 4" key="1">
    <citation type="submission" date="2019-04" db="EMBL/GenBank/DDBJ databases">
        <title>Comparative genomics and transcriptomics to analyze fruiting body development in filamentous ascomycetes.</title>
        <authorList>
            <consortium name="DOE Joint Genome Institute"/>
            <person name="Lutkenhaus R."/>
            <person name="Traeger S."/>
            <person name="Breuer J."/>
            <person name="Kuo A."/>
            <person name="Lipzen A."/>
            <person name="Pangilinan J."/>
            <person name="Dilworth D."/>
            <person name="Sandor L."/>
            <person name="Poggeler S."/>
            <person name="Barry K."/>
            <person name="Grigoriev I.V."/>
            <person name="Nowrousian M."/>
        </authorList>
    </citation>
    <scope>NUCLEOTIDE SEQUENCE [LARGE SCALE GENOMIC DNA]</scope>
    <source>
        <strain evidence="3 4">CBS 389.68</strain>
    </source>
</reference>
<dbReference type="EMBL" id="ML220113">
    <property type="protein sequence ID" value="TGZ84409.1"/>
    <property type="molecule type" value="Genomic_DNA"/>
</dbReference>
<keyword evidence="4" id="KW-1185">Reference proteome</keyword>
<dbReference type="Proteomes" id="UP000298138">
    <property type="component" value="Unassembled WGS sequence"/>
</dbReference>
<dbReference type="PANTHER" id="PTHR12828:SF3">
    <property type="entry name" value="PROTEASOME MATURATION PROTEIN"/>
    <property type="match status" value="1"/>
</dbReference>
<dbReference type="GO" id="GO:0005737">
    <property type="term" value="C:cytoplasm"/>
    <property type="evidence" value="ECO:0007669"/>
    <property type="project" value="TreeGrafter"/>
</dbReference>
<protein>
    <submittedName>
        <fullName evidence="3">Proteasome maturation factor UMP1</fullName>
    </submittedName>
</protein>
<dbReference type="FunCoup" id="A0A4S2N556">
    <property type="interactions" value="400"/>
</dbReference>
<dbReference type="AlphaFoldDB" id="A0A4S2N556"/>
<dbReference type="OrthoDB" id="15001at2759"/>
<evidence type="ECO:0000256" key="2">
    <source>
        <dbReference type="ARBA" id="ARBA00043974"/>
    </source>
</evidence>
<keyword evidence="1" id="KW-0143">Chaperone</keyword>
<accession>A0A4S2N556</accession>
<name>A0A4S2N556_9PEZI</name>
<comment type="similarity">
    <text evidence="2">Belongs to the POMP/UMP1 family.</text>
</comment>
<dbReference type="STRING" id="341454.A0A4S2N556"/>
<proteinExistence type="inferred from homology"/>
<keyword evidence="3" id="KW-0647">Proteasome</keyword>
<dbReference type="PANTHER" id="PTHR12828">
    <property type="entry name" value="PROTEASOME MATURATION PROTEIN UMP1"/>
    <property type="match status" value="1"/>
</dbReference>
<evidence type="ECO:0000313" key="3">
    <source>
        <dbReference type="EMBL" id="TGZ84409.1"/>
    </source>
</evidence>
<sequence length="145" mass="16254">MSLRFIPGPGYATKVQGADIPAPSAKVVRDTLRSGAPPSSLSTALNSRHPLEARLKNWDATQHALKMEGLKRLYGMAEPIKREMEVKMCADYVPAQLGGPSNLHKDILEGKDTTIEWEDVFKGTDNVYELPDFHSELETRCRMKW</sequence>
<dbReference type="InParanoid" id="A0A4S2N556"/>
<dbReference type="GO" id="GO:0005634">
    <property type="term" value="C:nucleus"/>
    <property type="evidence" value="ECO:0007669"/>
    <property type="project" value="TreeGrafter"/>
</dbReference>
<dbReference type="GO" id="GO:0000502">
    <property type="term" value="C:proteasome complex"/>
    <property type="evidence" value="ECO:0007669"/>
    <property type="project" value="UniProtKB-KW"/>
</dbReference>
<organism evidence="3 4">
    <name type="scientific">Ascodesmis nigricans</name>
    <dbReference type="NCBI Taxonomy" id="341454"/>
    <lineage>
        <taxon>Eukaryota</taxon>
        <taxon>Fungi</taxon>
        <taxon>Dikarya</taxon>
        <taxon>Ascomycota</taxon>
        <taxon>Pezizomycotina</taxon>
        <taxon>Pezizomycetes</taxon>
        <taxon>Pezizales</taxon>
        <taxon>Ascodesmidaceae</taxon>
        <taxon>Ascodesmis</taxon>
    </lineage>
</organism>
<gene>
    <name evidence="3" type="ORF">EX30DRAFT_338936</name>
</gene>
<dbReference type="Pfam" id="PF05348">
    <property type="entry name" value="UMP1"/>
    <property type="match status" value="1"/>
</dbReference>
<evidence type="ECO:0000256" key="1">
    <source>
        <dbReference type="ARBA" id="ARBA00023186"/>
    </source>
</evidence>
<evidence type="ECO:0000313" key="4">
    <source>
        <dbReference type="Proteomes" id="UP000298138"/>
    </source>
</evidence>
<dbReference type="InterPro" id="IPR008012">
    <property type="entry name" value="Ump1"/>
</dbReference>